<organism evidence="1 2">
    <name type="scientific">Stylosanthes scabra</name>
    <dbReference type="NCBI Taxonomy" id="79078"/>
    <lineage>
        <taxon>Eukaryota</taxon>
        <taxon>Viridiplantae</taxon>
        <taxon>Streptophyta</taxon>
        <taxon>Embryophyta</taxon>
        <taxon>Tracheophyta</taxon>
        <taxon>Spermatophyta</taxon>
        <taxon>Magnoliopsida</taxon>
        <taxon>eudicotyledons</taxon>
        <taxon>Gunneridae</taxon>
        <taxon>Pentapetalae</taxon>
        <taxon>rosids</taxon>
        <taxon>fabids</taxon>
        <taxon>Fabales</taxon>
        <taxon>Fabaceae</taxon>
        <taxon>Papilionoideae</taxon>
        <taxon>50 kb inversion clade</taxon>
        <taxon>dalbergioids sensu lato</taxon>
        <taxon>Dalbergieae</taxon>
        <taxon>Pterocarpus clade</taxon>
        <taxon>Stylosanthes</taxon>
    </lineage>
</organism>
<evidence type="ECO:0000313" key="1">
    <source>
        <dbReference type="EMBL" id="MED6144223.1"/>
    </source>
</evidence>
<sequence>MRRDDRCCFRSRSHPPSASEFNFVPFLLPILIAKTNSSSYSPKQKKLLRVYDSPCWSILFQRSNEDKAYSAGRALTQKLKELIGLIPSQMFKVPIQIRN</sequence>
<gene>
    <name evidence="1" type="ORF">PIB30_013599</name>
</gene>
<proteinExistence type="predicted"/>
<comment type="caution">
    <text evidence="1">The sequence shown here is derived from an EMBL/GenBank/DDBJ whole genome shotgun (WGS) entry which is preliminary data.</text>
</comment>
<dbReference type="EMBL" id="JASCZI010090656">
    <property type="protein sequence ID" value="MED6144223.1"/>
    <property type="molecule type" value="Genomic_DNA"/>
</dbReference>
<accession>A0ABU6T882</accession>
<reference evidence="1 2" key="1">
    <citation type="journal article" date="2023" name="Plants (Basel)">
        <title>Bridging the Gap: Combining Genomics and Transcriptomics Approaches to Understand Stylosanthes scabra, an Orphan Legume from the Brazilian Caatinga.</title>
        <authorList>
            <person name="Ferreira-Neto J.R.C."/>
            <person name="da Silva M.D."/>
            <person name="Binneck E."/>
            <person name="de Melo N.F."/>
            <person name="da Silva R.H."/>
            <person name="de Melo A.L.T.M."/>
            <person name="Pandolfi V."/>
            <person name="Bustamante F.O."/>
            <person name="Brasileiro-Vidal A.C."/>
            <person name="Benko-Iseppon A.M."/>
        </authorList>
    </citation>
    <scope>NUCLEOTIDE SEQUENCE [LARGE SCALE GENOMIC DNA]</scope>
    <source>
        <tissue evidence="1">Leaves</tissue>
    </source>
</reference>
<protein>
    <submittedName>
        <fullName evidence="1">Uncharacterized protein</fullName>
    </submittedName>
</protein>
<dbReference type="Proteomes" id="UP001341840">
    <property type="component" value="Unassembled WGS sequence"/>
</dbReference>
<dbReference type="Gene3D" id="3.30.70.2570">
    <property type="entry name" value="Elongation factor 4, C-terminal domain"/>
    <property type="match status" value="1"/>
</dbReference>
<evidence type="ECO:0000313" key="2">
    <source>
        <dbReference type="Proteomes" id="UP001341840"/>
    </source>
</evidence>
<dbReference type="InterPro" id="IPR038363">
    <property type="entry name" value="LepA_C_sf"/>
</dbReference>
<name>A0ABU6T882_9FABA</name>
<keyword evidence="2" id="KW-1185">Reference proteome</keyword>